<evidence type="ECO:0000313" key="1">
    <source>
        <dbReference type="EMBL" id="GLW59554.1"/>
    </source>
</evidence>
<comment type="caution">
    <text evidence="1">The sequence shown here is derived from an EMBL/GenBank/DDBJ whole genome shotgun (WGS) entry which is preliminary data.</text>
</comment>
<dbReference type="RefSeq" id="WP_033257088.1">
    <property type="nucleotide sequence ID" value="NZ_BSRX01000092.1"/>
</dbReference>
<sequence length="100" mass="11230">MDSYEGPARLEWWANGSTCLGEFDVQVSIRPADDNWVCDALLGPELLSDDRREVFDRLMDLDPVFTLRFHEGSEILVNVVKARDGERLAVTVCESAEQAA</sequence>
<organism evidence="1 2">
    <name type="scientific">Kitasatospora phosalacinea</name>
    <dbReference type="NCBI Taxonomy" id="2065"/>
    <lineage>
        <taxon>Bacteria</taxon>
        <taxon>Bacillati</taxon>
        <taxon>Actinomycetota</taxon>
        <taxon>Actinomycetes</taxon>
        <taxon>Kitasatosporales</taxon>
        <taxon>Streptomycetaceae</taxon>
        <taxon>Kitasatospora</taxon>
    </lineage>
</organism>
<name>A0A9W6PRA9_9ACTN</name>
<reference evidence="1" key="1">
    <citation type="submission" date="2023-02" db="EMBL/GenBank/DDBJ databases">
        <title>Kitasatospora phosalacinea NBRC 14362.</title>
        <authorList>
            <person name="Ichikawa N."/>
            <person name="Sato H."/>
            <person name="Tonouchi N."/>
        </authorList>
    </citation>
    <scope>NUCLEOTIDE SEQUENCE</scope>
    <source>
        <strain evidence="1">NBRC 14362</strain>
    </source>
</reference>
<dbReference type="Proteomes" id="UP001165143">
    <property type="component" value="Unassembled WGS sequence"/>
</dbReference>
<dbReference type="OrthoDB" id="3382315at2"/>
<evidence type="ECO:0000313" key="2">
    <source>
        <dbReference type="Proteomes" id="UP001165143"/>
    </source>
</evidence>
<dbReference type="AlphaFoldDB" id="A0A9W6PRA9"/>
<dbReference type="EMBL" id="BSRX01000092">
    <property type="protein sequence ID" value="GLW59554.1"/>
    <property type="molecule type" value="Genomic_DNA"/>
</dbReference>
<gene>
    <name evidence="1" type="ORF">Kpho01_75640</name>
</gene>
<protein>
    <submittedName>
        <fullName evidence="1">Uncharacterized protein</fullName>
    </submittedName>
</protein>
<proteinExistence type="predicted"/>
<accession>A0A9W6PRA9</accession>